<evidence type="ECO:0000256" key="6">
    <source>
        <dbReference type="ARBA" id="ARBA00023315"/>
    </source>
</evidence>
<dbReference type="EMBL" id="JBHSAY010000004">
    <property type="protein sequence ID" value="MFC4130067.1"/>
    <property type="molecule type" value="Genomic_DNA"/>
</dbReference>
<keyword evidence="5" id="KW-0472">Membrane</keyword>
<proteinExistence type="predicted"/>
<keyword evidence="6 7" id="KW-0012">Acyltransferase</keyword>
<sequence length="307" mass="33987">MSSVYWLARSGIAVVGRTPRRLRHGLASTVTSASYLGWRSKRRITQENMAKVLDLPVADLRVKRAALASWFNYGRTAASLICLPYLDMRDVEATSQDLTQGTTGDMTWQDCVATAMAPGKGAIITTGHFGSWDLAGAVAARHVPLSAIADTFKDPQLNSLLQGHRREKRVDIIPISNAARRAMAELVASRAVAIVIDRPVTRERGVEVTFFGRKTYVPIGSAALAVKTGAAILPGYCWYAPDGGYYIRAFPPMFPRPVGDTAERLREVQRLTQYMFSCQEEVVRHSPTQWFMFRRFWPPEPAAIAAV</sequence>
<protein>
    <submittedName>
        <fullName evidence="7">Lysophospholipid acyltransferase family protein</fullName>
    </submittedName>
</protein>
<dbReference type="PANTHER" id="PTHR30606:SF10">
    <property type="entry name" value="PHOSPHATIDYLINOSITOL MANNOSIDE ACYLTRANSFERASE"/>
    <property type="match status" value="1"/>
</dbReference>
<organism evidence="7 8">
    <name type="scientific">Hamadaea flava</name>
    <dbReference type="NCBI Taxonomy" id="1742688"/>
    <lineage>
        <taxon>Bacteria</taxon>
        <taxon>Bacillati</taxon>
        <taxon>Actinomycetota</taxon>
        <taxon>Actinomycetes</taxon>
        <taxon>Micromonosporales</taxon>
        <taxon>Micromonosporaceae</taxon>
        <taxon>Hamadaea</taxon>
    </lineage>
</organism>
<evidence type="ECO:0000256" key="4">
    <source>
        <dbReference type="ARBA" id="ARBA00022679"/>
    </source>
</evidence>
<dbReference type="PANTHER" id="PTHR30606">
    <property type="entry name" value="LIPID A BIOSYNTHESIS LAUROYL ACYLTRANSFERASE"/>
    <property type="match status" value="1"/>
</dbReference>
<keyword evidence="2" id="KW-1003">Cell membrane</keyword>
<comment type="subcellular location">
    <subcellularLocation>
        <location evidence="1">Cell inner membrane</location>
    </subcellularLocation>
</comment>
<accession>A0ABV8LGK8</accession>
<evidence type="ECO:0000313" key="7">
    <source>
        <dbReference type="EMBL" id="MFC4130067.1"/>
    </source>
</evidence>
<keyword evidence="4" id="KW-0808">Transferase</keyword>
<dbReference type="Pfam" id="PF03279">
    <property type="entry name" value="Lip_A_acyltrans"/>
    <property type="match status" value="1"/>
</dbReference>
<keyword evidence="8" id="KW-1185">Reference proteome</keyword>
<dbReference type="Proteomes" id="UP001595816">
    <property type="component" value="Unassembled WGS sequence"/>
</dbReference>
<evidence type="ECO:0000256" key="5">
    <source>
        <dbReference type="ARBA" id="ARBA00023136"/>
    </source>
</evidence>
<evidence type="ECO:0000256" key="1">
    <source>
        <dbReference type="ARBA" id="ARBA00004533"/>
    </source>
</evidence>
<evidence type="ECO:0000256" key="2">
    <source>
        <dbReference type="ARBA" id="ARBA00022475"/>
    </source>
</evidence>
<evidence type="ECO:0000256" key="3">
    <source>
        <dbReference type="ARBA" id="ARBA00022519"/>
    </source>
</evidence>
<dbReference type="CDD" id="cd07984">
    <property type="entry name" value="LPLAT_LABLAT-like"/>
    <property type="match status" value="1"/>
</dbReference>
<dbReference type="RefSeq" id="WP_253755790.1">
    <property type="nucleotide sequence ID" value="NZ_JAMZDZ010000001.1"/>
</dbReference>
<dbReference type="GO" id="GO:0016746">
    <property type="term" value="F:acyltransferase activity"/>
    <property type="evidence" value="ECO:0007669"/>
    <property type="project" value="UniProtKB-KW"/>
</dbReference>
<comment type="caution">
    <text evidence="7">The sequence shown here is derived from an EMBL/GenBank/DDBJ whole genome shotgun (WGS) entry which is preliminary data.</text>
</comment>
<evidence type="ECO:0000313" key="8">
    <source>
        <dbReference type="Proteomes" id="UP001595816"/>
    </source>
</evidence>
<gene>
    <name evidence="7" type="ORF">ACFOZ4_05550</name>
</gene>
<name>A0ABV8LGK8_9ACTN</name>
<keyword evidence="3" id="KW-0997">Cell inner membrane</keyword>
<dbReference type="InterPro" id="IPR004960">
    <property type="entry name" value="LipA_acyltrans"/>
</dbReference>
<reference evidence="8" key="1">
    <citation type="journal article" date="2019" name="Int. J. Syst. Evol. Microbiol.">
        <title>The Global Catalogue of Microorganisms (GCM) 10K type strain sequencing project: providing services to taxonomists for standard genome sequencing and annotation.</title>
        <authorList>
            <consortium name="The Broad Institute Genomics Platform"/>
            <consortium name="The Broad Institute Genome Sequencing Center for Infectious Disease"/>
            <person name="Wu L."/>
            <person name="Ma J."/>
        </authorList>
    </citation>
    <scope>NUCLEOTIDE SEQUENCE [LARGE SCALE GENOMIC DNA]</scope>
    <source>
        <strain evidence="8">CGMCC 4.7289</strain>
    </source>
</reference>